<dbReference type="InterPro" id="IPR012902">
    <property type="entry name" value="N_methyl_site"/>
</dbReference>
<dbReference type="NCBIfam" id="TIGR02532">
    <property type="entry name" value="IV_pilin_GFxxxE"/>
    <property type="match status" value="1"/>
</dbReference>
<organism evidence="1 2">
    <name type="scientific">Legionella drancourtii LLAP12</name>
    <dbReference type="NCBI Taxonomy" id="658187"/>
    <lineage>
        <taxon>Bacteria</taxon>
        <taxon>Pseudomonadati</taxon>
        <taxon>Pseudomonadota</taxon>
        <taxon>Gammaproteobacteria</taxon>
        <taxon>Legionellales</taxon>
        <taxon>Legionellaceae</taxon>
        <taxon>Legionella</taxon>
    </lineage>
</organism>
<dbReference type="eggNOG" id="COG4967">
    <property type="taxonomic scope" value="Bacteria"/>
</dbReference>
<accession>G9EQR3</accession>
<evidence type="ECO:0000313" key="1">
    <source>
        <dbReference type="EMBL" id="EHL30284.1"/>
    </source>
</evidence>
<proteinExistence type="predicted"/>
<dbReference type="Pfam" id="PF07963">
    <property type="entry name" value="N_methyl"/>
    <property type="match status" value="1"/>
</dbReference>
<dbReference type="PROSITE" id="PS00409">
    <property type="entry name" value="PROKAR_NTER_METHYL"/>
    <property type="match status" value="1"/>
</dbReference>
<dbReference type="RefSeq" id="WP_006871518.1">
    <property type="nucleotide sequence ID" value="NZ_JH413832.1"/>
</dbReference>
<dbReference type="InParanoid" id="G9EQR3"/>
<dbReference type="AlphaFoldDB" id="G9EQR3"/>
<name>G9EQR3_9GAMM</name>
<evidence type="ECO:0008006" key="3">
    <source>
        <dbReference type="Google" id="ProtNLM"/>
    </source>
</evidence>
<evidence type="ECO:0000313" key="2">
    <source>
        <dbReference type="Proteomes" id="UP000002770"/>
    </source>
</evidence>
<sequence>MKQQKGFSLVEVLASLLLVTTLALSLLQQQWQSKQLLNQLILREHGSQVLDQIGETLFARMKKLPLVPPPYHLDVQHQSQETLLRLGWYHKSAAITRKLMHE</sequence>
<protein>
    <recommendedName>
        <fullName evidence="3">Prepilin-type N-terminal cleavage/methylation domain-containing protein</fullName>
    </recommendedName>
</protein>
<dbReference type="EMBL" id="JH413832">
    <property type="protein sequence ID" value="EHL30284.1"/>
    <property type="molecule type" value="Genomic_DNA"/>
</dbReference>
<dbReference type="OrthoDB" id="5653530at2"/>
<dbReference type="HOGENOM" id="CLU_2273833_0_0_6"/>
<keyword evidence="2" id="KW-1185">Reference proteome</keyword>
<dbReference type="STRING" id="658187.LDG_7615"/>
<reference evidence="1 2" key="1">
    <citation type="journal article" date="2011" name="BMC Genomics">
        <title>Insight into cross-talk between intra-amoebal pathogens.</title>
        <authorList>
            <person name="Gimenez G."/>
            <person name="Bertelli C."/>
            <person name="Moliner C."/>
            <person name="Robert C."/>
            <person name="Raoult D."/>
            <person name="Fournier P.E."/>
            <person name="Greub G."/>
        </authorList>
    </citation>
    <scope>NUCLEOTIDE SEQUENCE [LARGE SCALE GENOMIC DNA]</scope>
    <source>
        <strain evidence="1 2">LLAP12</strain>
    </source>
</reference>
<dbReference type="Proteomes" id="UP000002770">
    <property type="component" value="Unassembled WGS sequence"/>
</dbReference>
<gene>
    <name evidence="1" type="ORF">LDG_7615</name>
</gene>